<evidence type="ECO:0008006" key="3">
    <source>
        <dbReference type="Google" id="ProtNLM"/>
    </source>
</evidence>
<evidence type="ECO:0000313" key="1">
    <source>
        <dbReference type="EMBL" id="GAA2106916.1"/>
    </source>
</evidence>
<protein>
    <recommendedName>
        <fullName evidence="3">HTTM domain-containing protein</fullName>
    </recommendedName>
</protein>
<reference evidence="1 2" key="1">
    <citation type="journal article" date="2019" name="Int. J. Syst. Evol. Microbiol.">
        <title>The Global Catalogue of Microorganisms (GCM) 10K type strain sequencing project: providing services to taxonomists for standard genome sequencing and annotation.</title>
        <authorList>
            <consortium name="The Broad Institute Genomics Platform"/>
            <consortium name="The Broad Institute Genome Sequencing Center for Infectious Disease"/>
            <person name="Wu L."/>
            <person name="Ma J."/>
        </authorList>
    </citation>
    <scope>NUCLEOTIDE SEQUENCE [LARGE SCALE GENOMIC DNA]</scope>
    <source>
        <strain evidence="1 2">JCM 14559</strain>
    </source>
</reference>
<accession>A0ABN2X9K5</accession>
<name>A0ABN2X9K5_9ACTN</name>
<dbReference type="EMBL" id="BAAANS010000031">
    <property type="protein sequence ID" value="GAA2106916.1"/>
    <property type="molecule type" value="Genomic_DNA"/>
</dbReference>
<dbReference type="Proteomes" id="UP001500897">
    <property type="component" value="Unassembled WGS sequence"/>
</dbReference>
<sequence length="293" mass="32445">MSRSGALFRQIFVDQEGAHERLALARLTTGAAILRTIWKLPPGEALERYRFDGAPSGRSRPMLDARQYEALRGVAFISVAAWTLGCEQAGVRFAANAAFAALQRHVAHFDQRAWNYNSNLNLALLMLSVTDTRGSLADPDRAPSPETASAMMAALQLYYAWVYLQSGVAKLRVGGLGWLDGRTLHGSWAELGTRLGRRLARTDRRLAVSASALSLLFELLFPVALLCAWRHREWLGAVSLTFHAAVKATLDISFWHHASYAVPLFLLPARTEHAVSAALRFSPLLTRRCHNVR</sequence>
<organism evidence="1 2">
    <name type="scientific">Kitasatospora saccharophila</name>
    <dbReference type="NCBI Taxonomy" id="407973"/>
    <lineage>
        <taxon>Bacteria</taxon>
        <taxon>Bacillati</taxon>
        <taxon>Actinomycetota</taxon>
        <taxon>Actinomycetes</taxon>
        <taxon>Kitasatosporales</taxon>
        <taxon>Streptomycetaceae</taxon>
        <taxon>Kitasatospora</taxon>
    </lineage>
</organism>
<proteinExistence type="predicted"/>
<evidence type="ECO:0000313" key="2">
    <source>
        <dbReference type="Proteomes" id="UP001500897"/>
    </source>
</evidence>
<dbReference type="RefSeq" id="WP_344554417.1">
    <property type="nucleotide sequence ID" value="NZ_BAAANS010000031.1"/>
</dbReference>
<gene>
    <name evidence="1" type="ORF">GCM10009759_45580</name>
</gene>
<keyword evidence="2" id="KW-1185">Reference proteome</keyword>
<comment type="caution">
    <text evidence="1">The sequence shown here is derived from an EMBL/GenBank/DDBJ whole genome shotgun (WGS) entry which is preliminary data.</text>
</comment>